<dbReference type="Proteomes" id="UP001231189">
    <property type="component" value="Unassembled WGS sequence"/>
</dbReference>
<reference evidence="3" key="1">
    <citation type="submission" date="2023-07" db="EMBL/GenBank/DDBJ databases">
        <title>A chromosome-level genome assembly of Lolium multiflorum.</title>
        <authorList>
            <person name="Chen Y."/>
            <person name="Copetti D."/>
            <person name="Kolliker R."/>
            <person name="Studer B."/>
        </authorList>
    </citation>
    <scope>NUCLEOTIDE SEQUENCE</scope>
    <source>
        <strain evidence="3">02402/16</strain>
        <tissue evidence="3">Leaf</tissue>
    </source>
</reference>
<keyword evidence="4" id="KW-1185">Reference proteome</keyword>
<protein>
    <submittedName>
        <fullName evidence="3">Uncharacterized protein</fullName>
    </submittedName>
</protein>
<feature type="compositionally biased region" description="Polar residues" evidence="1">
    <location>
        <begin position="1"/>
        <end position="11"/>
    </location>
</feature>
<proteinExistence type="predicted"/>
<keyword evidence="2" id="KW-1133">Transmembrane helix</keyword>
<organism evidence="3 4">
    <name type="scientific">Lolium multiflorum</name>
    <name type="common">Italian ryegrass</name>
    <name type="synonym">Lolium perenne subsp. multiflorum</name>
    <dbReference type="NCBI Taxonomy" id="4521"/>
    <lineage>
        <taxon>Eukaryota</taxon>
        <taxon>Viridiplantae</taxon>
        <taxon>Streptophyta</taxon>
        <taxon>Embryophyta</taxon>
        <taxon>Tracheophyta</taxon>
        <taxon>Spermatophyta</taxon>
        <taxon>Magnoliopsida</taxon>
        <taxon>Liliopsida</taxon>
        <taxon>Poales</taxon>
        <taxon>Poaceae</taxon>
        <taxon>BOP clade</taxon>
        <taxon>Pooideae</taxon>
        <taxon>Poodae</taxon>
        <taxon>Poeae</taxon>
        <taxon>Poeae Chloroplast Group 2 (Poeae type)</taxon>
        <taxon>Loliodinae</taxon>
        <taxon>Loliinae</taxon>
        <taxon>Lolium</taxon>
    </lineage>
</organism>
<gene>
    <name evidence="3" type="ORF">QYE76_053654</name>
</gene>
<feature type="transmembrane region" description="Helical" evidence="2">
    <location>
        <begin position="153"/>
        <end position="173"/>
    </location>
</feature>
<evidence type="ECO:0000313" key="4">
    <source>
        <dbReference type="Proteomes" id="UP001231189"/>
    </source>
</evidence>
<name>A0AAD8SX27_LOLMU</name>
<evidence type="ECO:0000256" key="1">
    <source>
        <dbReference type="SAM" id="MobiDB-lite"/>
    </source>
</evidence>
<sequence>MPLRSPSSTGRQDMGPRDSPPSELGGSGNGARADVARKTKEVERMLANLEEAGVEIDDKIASIIDDEVARIRAKAEREKNIDALKDNGVLLGGSGNGARADVARKTTEVEHMLSNLEEEGVEIDGKIASILDDEIARIKAEAEREKKINGLKINGCVILYTITIIAIGFVLGADFVEQSLPAHVAKAIIFGDRIP</sequence>
<dbReference type="EMBL" id="JAUUTY010000003">
    <property type="protein sequence ID" value="KAK1665495.1"/>
    <property type="molecule type" value="Genomic_DNA"/>
</dbReference>
<comment type="caution">
    <text evidence="3">The sequence shown here is derived from an EMBL/GenBank/DDBJ whole genome shotgun (WGS) entry which is preliminary data.</text>
</comment>
<evidence type="ECO:0000313" key="3">
    <source>
        <dbReference type="EMBL" id="KAK1665495.1"/>
    </source>
</evidence>
<feature type="region of interest" description="Disordered" evidence="1">
    <location>
        <begin position="1"/>
        <end position="37"/>
    </location>
</feature>
<keyword evidence="2" id="KW-0472">Membrane</keyword>
<evidence type="ECO:0000256" key="2">
    <source>
        <dbReference type="SAM" id="Phobius"/>
    </source>
</evidence>
<accession>A0AAD8SX27</accession>
<dbReference type="AlphaFoldDB" id="A0AAD8SX27"/>
<keyword evidence="2" id="KW-0812">Transmembrane</keyword>